<evidence type="ECO:0000256" key="1">
    <source>
        <dbReference type="SAM" id="MobiDB-lite"/>
    </source>
</evidence>
<sequence>MLPTLRMCETRTRCGNVRLYRIVDPSGTFTVRTADVASNTPLLVRHVRQVAARRRSLRSSPPRIRSAELQSRRAHSDELHRDERSWRDSPDAHLVPGDEPRQRNVSALLVQRDRHWVRHRCVRRIVRQWRELLPIGAARKPHSSCSLELSRWVRIMARAQLYLQ</sequence>
<feature type="region of interest" description="Disordered" evidence="1">
    <location>
        <begin position="53"/>
        <end position="100"/>
    </location>
</feature>
<protein>
    <submittedName>
        <fullName evidence="2">Uncharacterized protein</fullName>
    </submittedName>
</protein>
<feature type="compositionally biased region" description="Basic and acidic residues" evidence="1">
    <location>
        <begin position="70"/>
        <end position="100"/>
    </location>
</feature>
<accession>A0A165KFA3</accession>
<evidence type="ECO:0000313" key="2">
    <source>
        <dbReference type="EMBL" id="KZV96248.1"/>
    </source>
</evidence>
<keyword evidence="3" id="KW-1185">Reference proteome</keyword>
<dbReference type="EMBL" id="KV425945">
    <property type="protein sequence ID" value="KZV96248.1"/>
    <property type="molecule type" value="Genomic_DNA"/>
</dbReference>
<dbReference type="Proteomes" id="UP000077266">
    <property type="component" value="Unassembled WGS sequence"/>
</dbReference>
<gene>
    <name evidence="2" type="ORF">EXIGLDRAFT_434776</name>
</gene>
<proteinExistence type="predicted"/>
<organism evidence="2 3">
    <name type="scientific">Exidia glandulosa HHB12029</name>
    <dbReference type="NCBI Taxonomy" id="1314781"/>
    <lineage>
        <taxon>Eukaryota</taxon>
        <taxon>Fungi</taxon>
        <taxon>Dikarya</taxon>
        <taxon>Basidiomycota</taxon>
        <taxon>Agaricomycotina</taxon>
        <taxon>Agaricomycetes</taxon>
        <taxon>Auriculariales</taxon>
        <taxon>Exidiaceae</taxon>
        <taxon>Exidia</taxon>
    </lineage>
</organism>
<name>A0A165KFA3_EXIGL</name>
<dbReference type="AlphaFoldDB" id="A0A165KFA3"/>
<dbReference type="InParanoid" id="A0A165KFA3"/>
<reference evidence="2 3" key="1">
    <citation type="journal article" date="2016" name="Mol. Biol. Evol.">
        <title>Comparative Genomics of Early-Diverging Mushroom-Forming Fungi Provides Insights into the Origins of Lignocellulose Decay Capabilities.</title>
        <authorList>
            <person name="Nagy L.G."/>
            <person name="Riley R."/>
            <person name="Tritt A."/>
            <person name="Adam C."/>
            <person name="Daum C."/>
            <person name="Floudas D."/>
            <person name="Sun H."/>
            <person name="Yadav J.S."/>
            <person name="Pangilinan J."/>
            <person name="Larsson K.H."/>
            <person name="Matsuura K."/>
            <person name="Barry K."/>
            <person name="Labutti K."/>
            <person name="Kuo R."/>
            <person name="Ohm R.A."/>
            <person name="Bhattacharya S.S."/>
            <person name="Shirouzu T."/>
            <person name="Yoshinaga Y."/>
            <person name="Martin F.M."/>
            <person name="Grigoriev I.V."/>
            <person name="Hibbett D.S."/>
        </authorList>
    </citation>
    <scope>NUCLEOTIDE SEQUENCE [LARGE SCALE GENOMIC DNA]</scope>
    <source>
        <strain evidence="2 3">HHB12029</strain>
    </source>
</reference>
<evidence type="ECO:0000313" key="3">
    <source>
        <dbReference type="Proteomes" id="UP000077266"/>
    </source>
</evidence>